<feature type="transmembrane region" description="Helical" evidence="1">
    <location>
        <begin position="212"/>
        <end position="230"/>
    </location>
</feature>
<feature type="transmembrane region" description="Helical" evidence="1">
    <location>
        <begin position="116"/>
        <end position="135"/>
    </location>
</feature>
<dbReference type="AlphaFoldDB" id="A0A1B2ABH8"/>
<organism evidence="2 3">
    <name type="scientific">Tsuneonella dongtanensis</name>
    <dbReference type="NCBI Taxonomy" id="692370"/>
    <lineage>
        <taxon>Bacteria</taxon>
        <taxon>Pseudomonadati</taxon>
        <taxon>Pseudomonadota</taxon>
        <taxon>Alphaproteobacteria</taxon>
        <taxon>Sphingomonadales</taxon>
        <taxon>Erythrobacteraceae</taxon>
        <taxon>Tsuneonella</taxon>
    </lineage>
</organism>
<dbReference type="OrthoDB" id="648493at2"/>
<keyword evidence="1" id="KW-0812">Transmembrane</keyword>
<protein>
    <submittedName>
        <fullName evidence="2">Uncharacterized protein</fullName>
    </submittedName>
</protein>
<feature type="transmembrane region" description="Helical" evidence="1">
    <location>
        <begin position="84"/>
        <end position="104"/>
    </location>
</feature>
<reference evidence="2 3" key="1">
    <citation type="submission" date="2016-07" db="EMBL/GenBank/DDBJ databases">
        <title>Complete genome sequence of Altererythrobacter dongtanensis KCTC 22672, a type strain with esterase isolated from tidal flat.</title>
        <authorList>
            <person name="Cheng H."/>
            <person name="Wu Y.-H."/>
            <person name="Zhou P."/>
            <person name="Huo Y.-Y."/>
            <person name="Wang C.-S."/>
            <person name="Xu X.-W."/>
        </authorList>
    </citation>
    <scope>NUCLEOTIDE SEQUENCE [LARGE SCALE GENOMIC DNA]</scope>
    <source>
        <strain evidence="2 3">KCTC 22672</strain>
    </source>
</reference>
<accession>A0A1B2ABH8</accession>
<keyword evidence="1" id="KW-0472">Membrane</keyword>
<evidence type="ECO:0000313" key="2">
    <source>
        <dbReference type="EMBL" id="ANY19438.1"/>
    </source>
</evidence>
<dbReference type="KEGG" id="ado:A6F68_00912"/>
<dbReference type="RefSeq" id="WP_067676852.1">
    <property type="nucleotide sequence ID" value="NZ_CP016591.1"/>
</dbReference>
<evidence type="ECO:0000256" key="1">
    <source>
        <dbReference type="SAM" id="Phobius"/>
    </source>
</evidence>
<sequence length="231" mass="25202">MQETETAEARPRRPANGYYTILAGIMLALGLLAFSDNLVTDVGQRSNSDPWLVIHGLFAFAWMAALVVQANFVRKANLARHRKVGPCVFAIGAGLVVSTAYLFYAGFEGFGSMEATVLANRIVLPIFAIALVYAWRMRFVAAWHKRLIVLGTILTLSPILFRVLGGALDILFPGLSTGIDTVFIIVVGSVWTAILASHWIYDLKVLRRVHPLTIGATATVYGVYAFVFAVA</sequence>
<gene>
    <name evidence="2" type="ORF">A6F68_00912</name>
</gene>
<evidence type="ECO:0000313" key="3">
    <source>
        <dbReference type="Proteomes" id="UP000092932"/>
    </source>
</evidence>
<name>A0A1B2ABH8_9SPHN</name>
<keyword evidence="1" id="KW-1133">Transmembrane helix</keyword>
<feature type="transmembrane region" description="Helical" evidence="1">
    <location>
        <begin position="51"/>
        <end position="72"/>
    </location>
</feature>
<feature type="transmembrane region" description="Helical" evidence="1">
    <location>
        <begin position="178"/>
        <end position="200"/>
    </location>
</feature>
<feature type="transmembrane region" description="Helical" evidence="1">
    <location>
        <begin position="147"/>
        <end position="172"/>
    </location>
</feature>
<feature type="transmembrane region" description="Helical" evidence="1">
    <location>
        <begin position="18"/>
        <end position="39"/>
    </location>
</feature>
<proteinExistence type="predicted"/>
<keyword evidence="3" id="KW-1185">Reference proteome</keyword>
<dbReference type="EMBL" id="CP016591">
    <property type="protein sequence ID" value="ANY19438.1"/>
    <property type="molecule type" value="Genomic_DNA"/>
</dbReference>
<dbReference type="Proteomes" id="UP000092932">
    <property type="component" value="Chromosome"/>
</dbReference>